<evidence type="ECO:0000256" key="2">
    <source>
        <dbReference type="ARBA" id="ARBA00022722"/>
    </source>
</evidence>
<keyword evidence="4 6" id="KW-0378">Hydrolase</keyword>
<evidence type="ECO:0000256" key="1">
    <source>
        <dbReference type="ARBA" id="ARBA00022649"/>
    </source>
</evidence>
<protein>
    <recommendedName>
        <fullName evidence="6">Ribonuclease VapC</fullName>
        <shortName evidence="6">RNase VapC</shortName>
        <ecNumber evidence="6">3.1.-.-</ecNumber>
    </recommendedName>
    <alternativeName>
        <fullName evidence="6">Toxin VapC</fullName>
    </alternativeName>
</protein>
<dbReference type="PANTHER" id="PTHR35901:SF1">
    <property type="entry name" value="EXONUCLEASE VAPC9"/>
    <property type="match status" value="1"/>
</dbReference>
<dbReference type="Gene3D" id="3.40.50.1010">
    <property type="entry name" value="5'-nuclease"/>
    <property type="match status" value="1"/>
</dbReference>
<dbReference type="InterPro" id="IPR002716">
    <property type="entry name" value="PIN_dom"/>
</dbReference>
<keyword evidence="6" id="KW-0800">Toxin</keyword>
<dbReference type="HAMAP" id="MF_00265">
    <property type="entry name" value="VapC_Nob1"/>
    <property type="match status" value="1"/>
</dbReference>
<dbReference type="InterPro" id="IPR029060">
    <property type="entry name" value="PIN-like_dom_sf"/>
</dbReference>
<dbReference type="CDD" id="cd09873">
    <property type="entry name" value="PIN_Pae0151-like"/>
    <property type="match status" value="1"/>
</dbReference>
<name>A0A239PK15_9PROT</name>
<dbReference type="InterPro" id="IPR044153">
    <property type="entry name" value="PIN_Pae0151-like"/>
</dbReference>
<keyword evidence="3 6" id="KW-0479">Metal-binding</keyword>
<dbReference type="GO" id="GO:0090729">
    <property type="term" value="F:toxin activity"/>
    <property type="evidence" value="ECO:0007669"/>
    <property type="project" value="UniProtKB-KW"/>
</dbReference>
<dbReference type="PANTHER" id="PTHR35901">
    <property type="entry name" value="RIBONUCLEASE VAPC3"/>
    <property type="match status" value="1"/>
</dbReference>
<organism evidence="8 9">
    <name type="scientific">Amphiplicatus metriothermophilus</name>
    <dbReference type="NCBI Taxonomy" id="1519374"/>
    <lineage>
        <taxon>Bacteria</taxon>
        <taxon>Pseudomonadati</taxon>
        <taxon>Pseudomonadota</taxon>
        <taxon>Alphaproteobacteria</taxon>
        <taxon>Parvularculales</taxon>
        <taxon>Parvularculaceae</taxon>
        <taxon>Amphiplicatus</taxon>
    </lineage>
</organism>
<feature type="binding site" evidence="6">
    <location>
        <position position="99"/>
    </location>
    <ligand>
        <name>Mg(2+)</name>
        <dbReference type="ChEBI" id="CHEBI:18420"/>
    </ligand>
</feature>
<gene>
    <name evidence="6" type="primary">vapC</name>
    <name evidence="8" type="ORF">SAMN06297382_0648</name>
</gene>
<reference evidence="8 9" key="1">
    <citation type="submission" date="2017-07" db="EMBL/GenBank/DDBJ databases">
        <authorList>
            <person name="Sun Z.S."/>
            <person name="Albrecht U."/>
            <person name="Echele G."/>
            <person name="Lee C.C."/>
        </authorList>
    </citation>
    <scope>NUCLEOTIDE SEQUENCE [LARGE SCALE GENOMIC DNA]</scope>
    <source>
        <strain evidence="8 9">CGMCC 1.12710</strain>
    </source>
</reference>
<dbReference type="Pfam" id="PF01850">
    <property type="entry name" value="PIN"/>
    <property type="match status" value="1"/>
</dbReference>
<proteinExistence type="inferred from homology"/>
<accession>A0A239PK15</accession>
<dbReference type="OrthoDB" id="1524147at2"/>
<keyword evidence="9" id="KW-1185">Reference proteome</keyword>
<dbReference type="EC" id="3.1.-.-" evidence="6"/>
<keyword evidence="2 6" id="KW-0540">Nuclease</keyword>
<comment type="cofactor">
    <cofactor evidence="6">
        <name>Mg(2+)</name>
        <dbReference type="ChEBI" id="CHEBI:18420"/>
    </cofactor>
</comment>
<dbReference type="InterPro" id="IPR051619">
    <property type="entry name" value="TypeII_TA_RNase_PINc/VapC"/>
</dbReference>
<comment type="similarity">
    <text evidence="6">Belongs to the PINc/VapC protein family.</text>
</comment>
<dbReference type="GO" id="GO:0016787">
    <property type="term" value="F:hydrolase activity"/>
    <property type="evidence" value="ECO:0007669"/>
    <property type="project" value="UniProtKB-KW"/>
</dbReference>
<dbReference type="AlphaFoldDB" id="A0A239PK15"/>
<dbReference type="GO" id="GO:0004540">
    <property type="term" value="F:RNA nuclease activity"/>
    <property type="evidence" value="ECO:0007669"/>
    <property type="project" value="InterPro"/>
</dbReference>
<dbReference type="InterPro" id="IPR022907">
    <property type="entry name" value="VapC_family"/>
</dbReference>
<dbReference type="GO" id="GO:0000287">
    <property type="term" value="F:magnesium ion binding"/>
    <property type="evidence" value="ECO:0007669"/>
    <property type="project" value="UniProtKB-UniRule"/>
</dbReference>
<evidence type="ECO:0000259" key="7">
    <source>
        <dbReference type="Pfam" id="PF01850"/>
    </source>
</evidence>
<dbReference type="Proteomes" id="UP000198346">
    <property type="component" value="Unassembled WGS sequence"/>
</dbReference>
<evidence type="ECO:0000256" key="5">
    <source>
        <dbReference type="ARBA" id="ARBA00022842"/>
    </source>
</evidence>
<evidence type="ECO:0000256" key="3">
    <source>
        <dbReference type="ARBA" id="ARBA00022723"/>
    </source>
</evidence>
<comment type="function">
    <text evidence="6">Toxic component of a toxin-antitoxin (TA) system. An RNase.</text>
</comment>
<keyword evidence="5 6" id="KW-0460">Magnesium</keyword>
<dbReference type="EMBL" id="FZQA01000001">
    <property type="protein sequence ID" value="SNT68152.1"/>
    <property type="molecule type" value="Genomic_DNA"/>
</dbReference>
<evidence type="ECO:0000313" key="9">
    <source>
        <dbReference type="Proteomes" id="UP000198346"/>
    </source>
</evidence>
<dbReference type="RefSeq" id="WP_089411124.1">
    <property type="nucleotide sequence ID" value="NZ_FZQA01000001.1"/>
</dbReference>
<evidence type="ECO:0000256" key="6">
    <source>
        <dbReference type="HAMAP-Rule" id="MF_00265"/>
    </source>
</evidence>
<keyword evidence="1 6" id="KW-1277">Toxin-antitoxin system</keyword>
<feature type="domain" description="PIN" evidence="7">
    <location>
        <begin position="5"/>
        <end position="124"/>
    </location>
</feature>
<sequence>MTSAVVDASVAVKWLVRQNLSEEAYLALERYELIAPSLILVEIGNALWKYHEAGQASREKLRAAMAGIEAMYFLSTPIDEKLTTAALEIAADIAHPLHDCYYLALSRAAGAPLITADKRLERAAAGAGFDVIDLAALPELKS</sequence>
<dbReference type="SUPFAM" id="SSF88723">
    <property type="entry name" value="PIN domain-like"/>
    <property type="match status" value="1"/>
</dbReference>
<evidence type="ECO:0000256" key="4">
    <source>
        <dbReference type="ARBA" id="ARBA00022801"/>
    </source>
</evidence>
<feature type="binding site" evidence="6">
    <location>
        <position position="7"/>
    </location>
    <ligand>
        <name>Mg(2+)</name>
        <dbReference type="ChEBI" id="CHEBI:18420"/>
    </ligand>
</feature>
<evidence type="ECO:0000313" key="8">
    <source>
        <dbReference type="EMBL" id="SNT68152.1"/>
    </source>
</evidence>